<protein>
    <submittedName>
        <fullName evidence="1">Uncharacterized protein</fullName>
    </submittedName>
</protein>
<gene>
    <name evidence="1" type="ordered locus">Desaci_2497</name>
</gene>
<dbReference type="AlphaFoldDB" id="I4D6L9"/>
<dbReference type="EMBL" id="CP003639">
    <property type="protein sequence ID" value="AFM41443.1"/>
    <property type="molecule type" value="Genomic_DNA"/>
</dbReference>
<name>I4D6L9_DESAJ</name>
<evidence type="ECO:0000313" key="2">
    <source>
        <dbReference type="Proteomes" id="UP000002892"/>
    </source>
</evidence>
<proteinExistence type="predicted"/>
<dbReference type="STRING" id="646529.Desaci_2497"/>
<sequence>MRERFDASFYFLDFSYHEEGIINKTKIEFRVVQETLMKISV</sequence>
<organism evidence="1 2">
    <name type="scientific">Desulfosporosinus acidiphilus (strain DSM 22704 / JCM 16185 / SJ4)</name>
    <dbReference type="NCBI Taxonomy" id="646529"/>
    <lineage>
        <taxon>Bacteria</taxon>
        <taxon>Bacillati</taxon>
        <taxon>Bacillota</taxon>
        <taxon>Clostridia</taxon>
        <taxon>Eubacteriales</taxon>
        <taxon>Desulfitobacteriaceae</taxon>
        <taxon>Desulfosporosinus</taxon>
    </lineage>
</organism>
<accession>I4D6L9</accession>
<reference evidence="1 2" key="1">
    <citation type="journal article" date="2012" name="J. Bacteriol.">
        <title>Complete genome sequences of Desulfosporosinus orientis DSM765T, Desulfosporosinus youngiae DSM17734T, Desulfosporosinus meridiei DSM13257T, and Desulfosporosinus acidiphilus DSM22704T.</title>
        <authorList>
            <person name="Pester M."/>
            <person name="Brambilla E."/>
            <person name="Alazard D."/>
            <person name="Rattei T."/>
            <person name="Weinmaier T."/>
            <person name="Han J."/>
            <person name="Lucas S."/>
            <person name="Lapidus A."/>
            <person name="Cheng J.F."/>
            <person name="Goodwin L."/>
            <person name="Pitluck S."/>
            <person name="Peters L."/>
            <person name="Ovchinnikova G."/>
            <person name="Teshima H."/>
            <person name="Detter J.C."/>
            <person name="Han C.S."/>
            <person name="Tapia R."/>
            <person name="Land M.L."/>
            <person name="Hauser L."/>
            <person name="Kyrpides N.C."/>
            <person name="Ivanova N.N."/>
            <person name="Pagani I."/>
            <person name="Huntmann M."/>
            <person name="Wei C.L."/>
            <person name="Davenport K.W."/>
            <person name="Daligault H."/>
            <person name="Chain P.S."/>
            <person name="Chen A."/>
            <person name="Mavromatis K."/>
            <person name="Markowitz V."/>
            <person name="Szeto E."/>
            <person name="Mikhailova N."/>
            <person name="Pati A."/>
            <person name="Wagner M."/>
            <person name="Woyke T."/>
            <person name="Ollivier B."/>
            <person name="Klenk H.P."/>
            <person name="Spring S."/>
            <person name="Loy A."/>
        </authorList>
    </citation>
    <scope>NUCLEOTIDE SEQUENCE [LARGE SCALE GENOMIC DNA]</scope>
    <source>
        <strain evidence="2">DSM 22704 / JCM 16185 / SJ4</strain>
    </source>
</reference>
<keyword evidence="2" id="KW-1185">Reference proteome</keyword>
<dbReference type="Proteomes" id="UP000002892">
    <property type="component" value="Chromosome"/>
</dbReference>
<dbReference type="KEGG" id="dai:Desaci_2497"/>
<evidence type="ECO:0000313" key="1">
    <source>
        <dbReference type="EMBL" id="AFM41443.1"/>
    </source>
</evidence>
<dbReference type="HOGENOM" id="CLU_3268961_0_0_9"/>